<dbReference type="EMBL" id="VSRR010008655">
    <property type="protein sequence ID" value="MPC49077.1"/>
    <property type="molecule type" value="Genomic_DNA"/>
</dbReference>
<proteinExistence type="predicted"/>
<evidence type="ECO:0000313" key="2">
    <source>
        <dbReference type="Proteomes" id="UP000324222"/>
    </source>
</evidence>
<comment type="caution">
    <text evidence="1">The sequence shown here is derived from an EMBL/GenBank/DDBJ whole genome shotgun (WGS) entry which is preliminary data.</text>
</comment>
<name>A0A5B7FUJ5_PORTR</name>
<evidence type="ECO:0000313" key="1">
    <source>
        <dbReference type="EMBL" id="MPC49077.1"/>
    </source>
</evidence>
<organism evidence="1 2">
    <name type="scientific">Portunus trituberculatus</name>
    <name type="common">Swimming crab</name>
    <name type="synonym">Neptunus trituberculatus</name>
    <dbReference type="NCBI Taxonomy" id="210409"/>
    <lineage>
        <taxon>Eukaryota</taxon>
        <taxon>Metazoa</taxon>
        <taxon>Ecdysozoa</taxon>
        <taxon>Arthropoda</taxon>
        <taxon>Crustacea</taxon>
        <taxon>Multicrustacea</taxon>
        <taxon>Malacostraca</taxon>
        <taxon>Eumalacostraca</taxon>
        <taxon>Eucarida</taxon>
        <taxon>Decapoda</taxon>
        <taxon>Pleocyemata</taxon>
        <taxon>Brachyura</taxon>
        <taxon>Eubrachyura</taxon>
        <taxon>Portunoidea</taxon>
        <taxon>Portunidae</taxon>
        <taxon>Portuninae</taxon>
        <taxon>Portunus</taxon>
    </lineage>
</organism>
<keyword evidence="2" id="KW-1185">Reference proteome</keyword>
<protein>
    <submittedName>
        <fullName evidence="1">Uncharacterized protein</fullName>
    </submittedName>
</protein>
<sequence>MFQRRLLRPGLIQKLPYTLVTSGTGEVGHRGAGALASTTLRNECQTLHGVPPLPARPSLCCRFPRPLSPGHYPTHPPFPE</sequence>
<reference evidence="1 2" key="1">
    <citation type="submission" date="2019-05" db="EMBL/GenBank/DDBJ databases">
        <title>Another draft genome of Portunus trituberculatus and its Hox gene families provides insights of decapod evolution.</title>
        <authorList>
            <person name="Jeong J.-H."/>
            <person name="Song I."/>
            <person name="Kim S."/>
            <person name="Choi T."/>
            <person name="Kim D."/>
            <person name="Ryu S."/>
            <person name="Kim W."/>
        </authorList>
    </citation>
    <scope>NUCLEOTIDE SEQUENCE [LARGE SCALE GENOMIC DNA]</scope>
    <source>
        <tissue evidence="1">Muscle</tissue>
    </source>
</reference>
<accession>A0A5B7FUJ5</accession>
<dbReference type="Proteomes" id="UP000324222">
    <property type="component" value="Unassembled WGS sequence"/>
</dbReference>
<gene>
    <name evidence="1" type="ORF">E2C01_042868</name>
</gene>
<dbReference type="AlphaFoldDB" id="A0A5B7FUJ5"/>